<evidence type="ECO:0000313" key="1">
    <source>
        <dbReference type="EMBL" id="KAJ8314444.1"/>
    </source>
</evidence>
<name>A0ABQ9FAQ8_TEGGR</name>
<reference evidence="1 2" key="1">
    <citation type="submission" date="2022-12" db="EMBL/GenBank/DDBJ databases">
        <title>Chromosome-level genome of Tegillarca granosa.</title>
        <authorList>
            <person name="Kim J."/>
        </authorList>
    </citation>
    <scope>NUCLEOTIDE SEQUENCE [LARGE SCALE GENOMIC DNA]</scope>
    <source>
        <strain evidence="1">Teg-2019</strain>
        <tissue evidence="1">Adductor muscle</tissue>
    </source>
</reference>
<dbReference type="EMBL" id="JARBDR010000337">
    <property type="protein sequence ID" value="KAJ8314444.1"/>
    <property type="molecule type" value="Genomic_DNA"/>
</dbReference>
<protein>
    <submittedName>
        <fullName evidence="1">Uncharacterized protein</fullName>
    </submittedName>
</protein>
<comment type="caution">
    <text evidence="1">The sequence shown here is derived from an EMBL/GenBank/DDBJ whole genome shotgun (WGS) entry which is preliminary data.</text>
</comment>
<keyword evidence="2" id="KW-1185">Reference proteome</keyword>
<proteinExistence type="predicted"/>
<accession>A0ABQ9FAQ8</accession>
<evidence type="ECO:0000313" key="2">
    <source>
        <dbReference type="Proteomes" id="UP001217089"/>
    </source>
</evidence>
<sequence>MLQLKTMDLVVAVREPQIVTRILIDKYNDDSVWGELFDKVIAISNRHDVPVRKPRLYPFVDHLVSEISKRLIVPECRFKADVLFHLE</sequence>
<organism evidence="1 2">
    <name type="scientific">Tegillarca granosa</name>
    <name type="common">Malaysian cockle</name>
    <name type="synonym">Anadara granosa</name>
    <dbReference type="NCBI Taxonomy" id="220873"/>
    <lineage>
        <taxon>Eukaryota</taxon>
        <taxon>Metazoa</taxon>
        <taxon>Spiralia</taxon>
        <taxon>Lophotrochozoa</taxon>
        <taxon>Mollusca</taxon>
        <taxon>Bivalvia</taxon>
        <taxon>Autobranchia</taxon>
        <taxon>Pteriomorphia</taxon>
        <taxon>Arcoida</taxon>
        <taxon>Arcoidea</taxon>
        <taxon>Arcidae</taxon>
        <taxon>Tegillarca</taxon>
    </lineage>
</organism>
<dbReference type="Proteomes" id="UP001217089">
    <property type="component" value="Unassembled WGS sequence"/>
</dbReference>
<gene>
    <name evidence="1" type="ORF">KUTeg_006594</name>
</gene>